<dbReference type="Proteomes" id="UP000319257">
    <property type="component" value="Unassembled WGS sequence"/>
</dbReference>
<protein>
    <recommendedName>
        <fullName evidence="3">Xylanolytic transcriptional activator regulatory domain-containing protein</fullName>
    </recommendedName>
</protein>
<dbReference type="PANTHER" id="PTHR31001">
    <property type="entry name" value="UNCHARACTERIZED TRANSCRIPTIONAL REGULATORY PROTEIN"/>
    <property type="match status" value="1"/>
</dbReference>
<feature type="domain" description="Xylanolytic transcriptional activator regulatory" evidence="3">
    <location>
        <begin position="109"/>
        <end position="181"/>
    </location>
</feature>
<keyword evidence="2" id="KW-0539">Nucleus</keyword>
<evidence type="ECO:0000256" key="1">
    <source>
        <dbReference type="ARBA" id="ARBA00004123"/>
    </source>
</evidence>
<comment type="caution">
    <text evidence="4">The sequence shown here is derived from an EMBL/GenBank/DDBJ whole genome shotgun (WGS) entry which is preliminary data.</text>
</comment>
<dbReference type="GO" id="GO:0006351">
    <property type="term" value="P:DNA-templated transcription"/>
    <property type="evidence" value="ECO:0007669"/>
    <property type="project" value="InterPro"/>
</dbReference>
<organism evidence="4 5">
    <name type="scientific">Thyridium curvatum</name>
    <dbReference type="NCBI Taxonomy" id="1093900"/>
    <lineage>
        <taxon>Eukaryota</taxon>
        <taxon>Fungi</taxon>
        <taxon>Dikarya</taxon>
        <taxon>Ascomycota</taxon>
        <taxon>Pezizomycotina</taxon>
        <taxon>Sordariomycetes</taxon>
        <taxon>Sordariomycetidae</taxon>
        <taxon>Thyridiales</taxon>
        <taxon>Thyridiaceae</taxon>
        <taxon>Thyridium</taxon>
    </lineage>
</organism>
<dbReference type="PANTHER" id="PTHR31001:SF85">
    <property type="entry name" value="ZN(II)2CYS6 TRANSCRIPTION FACTOR (EUROFUNG)"/>
    <property type="match status" value="1"/>
</dbReference>
<evidence type="ECO:0000313" key="5">
    <source>
        <dbReference type="Proteomes" id="UP000319257"/>
    </source>
</evidence>
<evidence type="ECO:0000256" key="2">
    <source>
        <dbReference type="ARBA" id="ARBA00023242"/>
    </source>
</evidence>
<dbReference type="InterPro" id="IPR007219">
    <property type="entry name" value="XnlR_reg_dom"/>
</dbReference>
<dbReference type="CDD" id="cd12148">
    <property type="entry name" value="fungal_TF_MHR"/>
    <property type="match status" value="1"/>
</dbReference>
<dbReference type="OrthoDB" id="435881at2759"/>
<keyword evidence="5" id="KW-1185">Reference proteome</keyword>
<dbReference type="SMART" id="SM00906">
    <property type="entry name" value="Fungal_trans"/>
    <property type="match status" value="1"/>
</dbReference>
<accession>A0A507AMW1</accession>
<comment type="subcellular location">
    <subcellularLocation>
        <location evidence="1">Nucleus</location>
    </subcellularLocation>
</comment>
<evidence type="ECO:0000259" key="3">
    <source>
        <dbReference type="SMART" id="SM00906"/>
    </source>
</evidence>
<evidence type="ECO:0000313" key="4">
    <source>
        <dbReference type="EMBL" id="TPX07594.1"/>
    </source>
</evidence>
<reference evidence="4 5" key="1">
    <citation type="submission" date="2019-06" db="EMBL/GenBank/DDBJ databases">
        <title>Draft genome sequence of the filamentous fungus Phialemoniopsis curvata isolated from diesel fuel.</title>
        <authorList>
            <person name="Varaljay V.A."/>
            <person name="Lyon W.J."/>
            <person name="Crouch A.L."/>
            <person name="Drake C.E."/>
            <person name="Hollomon J.M."/>
            <person name="Nadeau L.J."/>
            <person name="Nunn H.S."/>
            <person name="Stevenson B.S."/>
            <person name="Bojanowski C.L."/>
            <person name="Crookes-Goodson W.J."/>
        </authorList>
    </citation>
    <scope>NUCLEOTIDE SEQUENCE [LARGE SCALE GENOMIC DNA]</scope>
    <source>
        <strain evidence="4 5">D216</strain>
    </source>
</reference>
<dbReference type="InParanoid" id="A0A507AMW1"/>
<gene>
    <name evidence="4" type="ORF">E0L32_010693</name>
</gene>
<proteinExistence type="predicted"/>
<dbReference type="InterPro" id="IPR050613">
    <property type="entry name" value="Sec_Metabolite_Reg"/>
</dbReference>
<dbReference type="Pfam" id="PF04082">
    <property type="entry name" value="Fungal_trans"/>
    <property type="match status" value="1"/>
</dbReference>
<dbReference type="GO" id="GO:0005634">
    <property type="term" value="C:nucleus"/>
    <property type="evidence" value="ECO:0007669"/>
    <property type="project" value="UniProtKB-SubCell"/>
</dbReference>
<dbReference type="GO" id="GO:0003677">
    <property type="term" value="F:DNA binding"/>
    <property type="evidence" value="ECO:0007669"/>
    <property type="project" value="InterPro"/>
</dbReference>
<dbReference type="AlphaFoldDB" id="A0A507AMW1"/>
<name>A0A507AMW1_9PEZI</name>
<dbReference type="GO" id="GO:0008270">
    <property type="term" value="F:zinc ion binding"/>
    <property type="evidence" value="ECO:0007669"/>
    <property type="project" value="InterPro"/>
</dbReference>
<dbReference type="GeneID" id="41978140"/>
<dbReference type="EMBL" id="SKBQ01000089">
    <property type="protein sequence ID" value="TPX07594.1"/>
    <property type="molecule type" value="Genomic_DNA"/>
</dbReference>
<sequence>MLSLLTEAQKQPLSSLGASLKARLLAICFAAIQSLEPHRCLALFGESVQRMTAESRRAVLAALSQAGLMETHDICVLQAFTLFLSSRLTDASLPATCQACCRRDGSSYTWVMVGLALRIATSLGLHRDGLDHNLPPFEIEMRRRLWWELCALNIRTSEDRGAVASAYTDSNTRLPLNIMDSDLDASAEILPARRDGPTEMLFSIMRFDICSRRAAPSCTSSVMVPLCGSIGGQGRGNEELNEYMASNYSRAFAQDSSLPFFRLAGETSRMLRQKLDLQTYFSSVHREQWLRGERIGVDVSNDNSQCDDLFHSAVKLLEDHARLMAESAFSNWKWYLHQLTQWHAVSFVLSQLRARIDGLAERGLLQLPIAISCLPEKLRRAWRAVELVITEHESHSQARGLCGQNPDEYWGPLHHLRQQVELKLNLDDHYQAHIQSNHSGSHECAELGWIWNQDGFLYLDETFSLAAEQDDFSIP</sequence>
<dbReference type="RefSeq" id="XP_030989305.1">
    <property type="nucleotide sequence ID" value="XM_031133339.1"/>
</dbReference>